<dbReference type="Proteomes" id="UP000234803">
    <property type="component" value="Unassembled WGS sequence"/>
</dbReference>
<protein>
    <submittedName>
        <fullName evidence="5">Mandelate racemase/muconate lactonizing enzyme family protein</fullName>
    </submittedName>
</protein>
<dbReference type="Pfam" id="PF13378">
    <property type="entry name" value="MR_MLE_C"/>
    <property type="match status" value="1"/>
</dbReference>
<accession>A0A9Q4EHC1</accession>
<dbReference type="SFLD" id="SFLDG00179">
    <property type="entry name" value="mandelate_racemase"/>
    <property type="match status" value="1"/>
</dbReference>
<gene>
    <name evidence="6" type="ORF">CUU63_13705</name>
    <name evidence="5" type="ORF">MOF03_03070</name>
</gene>
<keyword evidence="2" id="KW-0479">Metal-binding</keyword>
<dbReference type="EMBL" id="JALAWA010000002">
    <property type="protein sequence ID" value="MCY9183642.1"/>
    <property type="molecule type" value="Genomic_DNA"/>
</dbReference>
<dbReference type="SMART" id="SM00922">
    <property type="entry name" value="MR_MLE"/>
    <property type="match status" value="1"/>
</dbReference>
<dbReference type="InterPro" id="IPR046945">
    <property type="entry name" value="RHMD-like"/>
</dbReference>
<dbReference type="GO" id="GO:0000287">
    <property type="term" value="F:magnesium ion binding"/>
    <property type="evidence" value="ECO:0007669"/>
    <property type="project" value="TreeGrafter"/>
</dbReference>
<dbReference type="SFLD" id="SFLDS00001">
    <property type="entry name" value="Enolase"/>
    <property type="match status" value="1"/>
</dbReference>
<dbReference type="CDD" id="cd03316">
    <property type="entry name" value="MR_like"/>
    <property type="match status" value="1"/>
</dbReference>
<dbReference type="PANTHER" id="PTHR13794">
    <property type="entry name" value="ENOLASE SUPERFAMILY, MANDELATE RACEMASE"/>
    <property type="match status" value="1"/>
</dbReference>
<dbReference type="GO" id="GO:0016836">
    <property type="term" value="F:hydro-lyase activity"/>
    <property type="evidence" value="ECO:0007669"/>
    <property type="project" value="TreeGrafter"/>
</dbReference>
<dbReference type="Proteomes" id="UP001073053">
    <property type="component" value="Unassembled WGS sequence"/>
</dbReference>
<dbReference type="GO" id="GO:0016052">
    <property type="term" value="P:carbohydrate catabolic process"/>
    <property type="evidence" value="ECO:0007669"/>
    <property type="project" value="TreeGrafter"/>
</dbReference>
<dbReference type="Pfam" id="PF02746">
    <property type="entry name" value="MR_MLE_N"/>
    <property type="match status" value="1"/>
</dbReference>
<dbReference type="InterPro" id="IPR013342">
    <property type="entry name" value="Mandelate_racemase_C"/>
</dbReference>
<comment type="cofactor">
    <cofactor evidence="1">
        <name>Mg(2+)</name>
        <dbReference type="ChEBI" id="CHEBI:18420"/>
    </cofactor>
</comment>
<name>A0A9Q4EHC1_9BACI</name>
<dbReference type="SUPFAM" id="SSF51604">
    <property type="entry name" value="Enolase C-terminal domain-like"/>
    <property type="match status" value="1"/>
</dbReference>
<dbReference type="InterPro" id="IPR029017">
    <property type="entry name" value="Enolase-like_N"/>
</dbReference>
<dbReference type="InterPro" id="IPR013341">
    <property type="entry name" value="Mandelate_racemase_N_dom"/>
</dbReference>
<evidence type="ECO:0000313" key="7">
    <source>
        <dbReference type="Proteomes" id="UP000234803"/>
    </source>
</evidence>
<organism evidence="5 8">
    <name type="scientific">Bacillus halotolerans</name>
    <dbReference type="NCBI Taxonomy" id="260554"/>
    <lineage>
        <taxon>Bacteria</taxon>
        <taxon>Bacillati</taxon>
        <taxon>Bacillota</taxon>
        <taxon>Bacilli</taxon>
        <taxon>Bacillales</taxon>
        <taxon>Bacillaceae</taxon>
        <taxon>Bacillus</taxon>
    </lineage>
</organism>
<reference evidence="6 7" key="1">
    <citation type="submission" date="2017-12" db="EMBL/GenBank/DDBJ databases">
        <title>Comparative Functional Genomics of Dry Heat Resistant strains isolated from the Viking Spacecraft.</title>
        <authorList>
            <person name="Seuylemezian A."/>
            <person name="Cooper K."/>
            <person name="Vaishampayan P."/>
        </authorList>
    </citation>
    <scope>NUCLEOTIDE SEQUENCE [LARGE SCALE GENOMIC DNA]</scope>
    <source>
        <strain evidence="6 7">V48-19</strain>
    </source>
</reference>
<evidence type="ECO:0000313" key="8">
    <source>
        <dbReference type="Proteomes" id="UP001073053"/>
    </source>
</evidence>
<evidence type="ECO:0000256" key="2">
    <source>
        <dbReference type="ARBA" id="ARBA00022723"/>
    </source>
</evidence>
<sequence>MKIERIETFPLLHRLEKPYGDANGFKQYRTCYLIRIITESGIDGWGECADWLPALHVGFTKRIIPYLLGKQAGSRLPLVRTIKKWHQRAASAVSMALTEIAAKTAGCSVCDMWGGRYREELPVYASFQSYSDQPQWISSSLTNVEVQLKQGFNQIKVKIGGTTFEEDVRHITALQTTAGSSVSIILDANQSYDTAAALKWERLFSKWANISWLEEPLPFDQPQDYTLLRSRLSVPVAGGENMKGAAQFAPLLSQRCLDIIQPDVMHVNGIDEFRDCLQLARYFGVRASAHAYDGALSRLYALFAQACLPPWSKMENDQIEPIEWDVMENPFTELISLKPSKGIVHLPKGTGIGKEINMEIINRYMWDGSAF</sequence>
<evidence type="ECO:0000313" key="5">
    <source>
        <dbReference type="EMBL" id="MCY9183642.1"/>
    </source>
</evidence>
<dbReference type="SUPFAM" id="SSF54826">
    <property type="entry name" value="Enolase N-terminal domain-like"/>
    <property type="match status" value="1"/>
</dbReference>
<evidence type="ECO:0000256" key="3">
    <source>
        <dbReference type="ARBA" id="ARBA00022842"/>
    </source>
</evidence>
<evidence type="ECO:0000256" key="1">
    <source>
        <dbReference type="ARBA" id="ARBA00001946"/>
    </source>
</evidence>
<comment type="caution">
    <text evidence="5">The sequence shown here is derived from an EMBL/GenBank/DDBJ whole genome shotgun (WGS) entry which is preliminary data.</text>
</comment>
<dbReference type="EMBL" id="PGUV01000011">
    <property type="protein sequence ID" value="PLS06116.1"/>
    <property type="molecule type" value="Genomic_DNA"/>
</dbReference>
<dbReference type="RefSeq" id="WP_101860829.1">
    <property type="nucleotide sequence ID" value="NZ_JALAVZ010000011.1"/>
</dbReference>
<dbReference type="Gene3D" id="3.20.20.120">
    <property type="entry name" value="Enolase-like C-terminal domain"/>
    <property type="match status" value="1"/>
</dbReference>
<dbReference type="Gene3D" id="3.30.390.10">
    <property type="entry name" value="Enolase-like, N-terminal domain"/>
    <property type="match status" value="1"/>
</dbReference>
<keyword evidence="3" id="KW-0460">Magnesium</keyword>
<reference evidence="5" key="2">
    <citation type="submission" date="2022-02" db="EMBL/GenBank/DDBJ databases">
        <title>Crop Bioprotection Bacillus Genome Sequencing.</title>
        <authorList>
            <person name="Dunlap C."/>
        </authorList>
    </citation>
    <scope>NUCLEOTIDE SEQUENCE</scope>
    <source>
        <strain evidence="5">EC49O2N-C10</strain>
    </source>
</reference>
<dbReference type="AlphaFoldDB" id="A0A9Q4EHC1"/>
<evidence type="ECO:0000313" key="6">
    <source>
        <dbReference type="EMBL" id="PLS06116.1"/>
    </source>
</evidence>
<dbReference type="InterPro" id="IPR036849">
    <property type="entry name" value="Enolase-like_C_sf"/>
</dbReference>
<dbReference type="PANTHER" id="PTHR13794:SF58">
    <property type="entry name" value="MITOCHONDRIAL ENOLASE SUPERFAMILY MEMBER 1"/>
    <property type="match status" value="1"/>
</dbReference>
<proteinExistence type="predicted"/>
<dbReference type="InterPro" id="IPR029065">
    <property type="entry name" value="Enolase_C-like"/>
</dbReference>
<feature type="domain" description="Mandelate racemase/muconate lactonizing enzyme C-terminal" evidence="4">
    <location>
        <begin position="137"/>
        <end position="235"/>
    </location>
</feature>
<evidence type="ECO:0000259" key="4">
    <source>
        <dbReference type="SMART" id="SM00922"/>
    </source>
</evidence>